<keyword evidence="1" id="KW-1133">Transmembrane helix</keyword>
<keyword evidence="1" id="KW-0812">Transmembrane</keyword>
<dbReference type="AlphaFoldDB" id="A0A4R1JLR5"/>
<protein>
    <recommendedName>
        <fullName evidence="4">Invasion gene expression up-regulator SirB</fullName>
    </recommendedName>
</protein>
<reference evidence="2 3" key="1">
    <citation type="submission" date="2019-03" db="EMBL/GenBank/DDBJ databases">
        <title>Genomic Encyclopedia of Type Strains, Phase IV (KMG-IV): sequencing the most valuable type-strain genomes for metagenomic binning, comparative biology and taxonomic classification.</title>
        <authorList>
            <person name="Goeker M."/>
        </authorList>
    </citation>
    <scope>NUCLEOTIDE SEQUENCE [LARGE SCALE GENOMIC DNA]</scope>
    <source>
        <strain evidence="2 3">DSM 18577</strain>
    </source>
</reference>
<organism evidence="2 3">
    <name type="scientific">Celerinatantimonas diazotrophica</name>
    <dbReference type="NCBI Taxonomy" id="412034"/>
    <lineage>
        <taxon>Bacteria</taxon>
        <taxon>Pseudomonadati</taxon>
        <taxon>Pseudomonadota</taxon>
        <taxon>Gammaproteobacteria</taxon>
        <taxon>Celerinatantimonadaceae</taxon>
        <taxon>Celerinatantimonas</taxon>
    </lineage>
</organism>
<feature type="transmembrane region" description="Helical" evidence="1">
    <location>
        <begin position="93"/>
        <end position="114"/>
    </location>
</feature>
<name>A0A4R1JLR5_9GAMM</name>
<evidence type="ECO:0000313" key="2">
    <source>
        <dbReference type="EMBL" id="TCK52002.1"/>
    </source>
</evidence>
<evidence type="ECO:0008006" key="4">
    <source>
        <dbReference type="Google" id="ProtNLM"/>
    </source>
</evidence>
<comment type="caution">
    <text evidence="2">The sequence shown here is derived from an EMBL/GenBank/DDBJ whole genome shotgun (WGS) entry which is preliminary data.</text>
</comment>
<keyword evidence="3" id="KW-1185">Reference proteome</keyword>
<dbReference type="RefSeq" id="WP_131912912.1">
    <property type="nucleotide sequence ID" value="NZ_OU594967.1"/>
</dbReference>
<evidence type="ECO:0000313" key="3">
    <source>
        <dbReference type="Proteomes" id="UP000295565"/>
    </source>
</evidence>
<dbReference type="Proteomes" id="UP000295565">
    <property type="component" value="Unassembled WGS sequence"/>
</dbReference>
<dbReference type="EMBL" id="SMGD01000013">
    <property type="protein sequence ID" value="TCK52002.1"/>
    <property type="molecule type" value="Genomic_DNA"/>
</dbReference>
<keyword evidence="1" id="KW-0472">Membrane</keyword>
<feature type="transmembrane region" description="Helical" evidence="1">
    <location>
        <begin position="6"/>
        <end position="25"/>
    </location>
</feature>
<evidence type="ECO:0000256" key="1">
    <source>
        <dbReference type="SAM" id="Phobius"/>
    </source>
</evidence>
<sequence>MFALSNIVQVLFLVLLMLMWWIRILRPAYEAPFSNWQKLEAGALLGIIVFSTWGALLKQQSPWFEIWYAEQIASVMIGAFLMRICLRYYRKLLMRIVIGLGICGWLAMAAKAGIHHQPIWF</sequence>
<accession>A0A4R1JLR5</accession>
<gene>
    <name evidence="2" type="ORF">EV690_2102</name>
</gene>
<proteinExistence type="predicted"/>
<feature type="transmembrane region" description="Helical" evidence="1">
    <location>
        <begin position="37"/>
        <end position="56"/>
    </location>
</feature>